<accession>A0A1S1Q9R8</accession>
<comment type="caution">
    <text evidence="12">The sequence shown here is derived from an EMBL/GenBank/DDBJ whole genome shotgun (WGS) entry which is preliminary data.</text>
</comment>
<dbReference type="GO" id="GO:0032259">
    <property type="term" value="P:methylation"/>
    <property type="evidence" value="ECO:0007669"/>
    <property type="project" value="UniProtKB-KW"/>
</dbReference>
<reference evidence="13" key="1">
    <citation type="submission" date="2016-07" db="EMBL/GenBank/DDBJ databases">
        <title>Sequence Frankia sp. strain CcI1.17.</title>
        <authorList>
            <person name="Ghodhbane-Gtari F."/>
            <person name="Swanson E."/>
            <person name="Gueddou A."/>
            <person name="Morris K."/>
            <person name="Hezbri K."/>
            <person name="Ktari A."/>
            <person name="Nouioui I."/>
            <person name="Abebe-Akele F."/>
            <person name="Simpson S."/>
            <person name="Thomas K."/>
            <person name="Gtari M."/>
            <person name="Tisa L.S."/>
            <person name="Hurst S."/>
        </authorList>
    </citation>
    <scope>NUCLEOTIDE SEQUENCE [LARGE SCALE GENOMIC DNA]</scope>
    <source>
        <strain evidence="13">Cc1.17</strain>
    </source>
</reference>
<evidence type="ECO:0000256" key="5">
    <source>
        <dbReference type="ARBA" id="ARBA00022490"/>
    </source>
</evidence>
<dbReference type="EC" id="2.1.1.77" evidence="3"/>
<dbReference type="CDD" id="cd02440">
    <property type="entry name" value="AdoMet_MTases"/>
    <property type="match status" value="1"/>
</dbReference>
<comment type="similarity">
    <text evidence="2">Belongs to the methyltransferase superfamily. L-isoaspartyl/D-aspartyl protein methyltransferase family.</text>
</comment>
<evidence type="ECO:0000256" key="2">
    <source>
        <dbReference type="ARBA" id="ARBA00005369"/>
    </source>
</evidence>
<dbReference type="PANTHER" id="PTHR11579:SF0">
    <property type="entry name" value="PROTEIN-L-ISOASPARTATE(D-ASPARTATE) O-METHYLTRANSFERASE"/>
    <property type="match status" value="1"/>
</dbReference>
<evidence type="ECO:0000256" key="9">
    <source>
        <dbReference type="ARBA" id="ARBA00030757"/>
    </source>
</evidence>
<protein>
    <recommendedName>
        <fullName evidence="4">Protein-L-isoaspartate O-methyltransferase</fullName>
        <ecNumber evidence="3">2.1.1.77</ecNumber>
    </recommendedName>
    <alternativeName>
        <fullName evidence="11">L-isoaspartyl protein carboxyl methyltransferase</fullName>
    </alternativeName>
    <alternativeName>
        <fullName evidence="9">Protein L-isoaspartyl methyltransferase</fullName>
    </alternativeName>
    <alternativeName>
        <fullName evidence="10">Protein-beta-aspartate methyltransferase</fullName>
    </alternativeName>
</protein>
<dbReference type="PANTHER" id="PTHR11579">
    <property type="entry name" value="PROTEIN-L-ISOASPARTATE O-METHYLTRANSFERASE"/>
    <property type="match status" value="1"/>
</dbReference>
<dbReference type="SUPFAM" id="SSF53335">
    <property type="entry name" value="S-adenosyl-L-methionine-dependent methyltransferases"/>
    <property type="match status" value="1"/>
</dbReference>
<dbReference type="InterPro" id="IPR000682">
    <property type="entry name" value="PCMT"/>
</dbReference>
<dbReference type="RefSeq" id="WP_071088243.1">
    <property type="nucleotide sequence ID" value="NZ_MBLM01000143.1"/>
</dbReference>
<keyword evidence="8" id="KW-0949">S-adenosyl-L-methionine</keyword>
<dbReference type="Proteomes" id="UP000179627">
    <property type="component" value="Unassembled WGS sequence"/>
</dbReference>
<evidence type="ECO:0000256" key="3">
    <source>
        <dbReference type="ARBA" id="ARBA00011890"/>
    </source>
</evidence>
<dbReference type="Pfam" id="PF01135">
    <property type="entry name" value="PCMT"/>
    <property type="match status" value="1"/>
</dbReference>
<dbReference type="EMBL" id="MBLM01000143">
    <property type="protein sequence ID" value="OHV31593.1"/>
    <property type="molecule type" value="Genomic_DNA"/>
</dbReference>
<evidence type="ECO:0000256" key="11">
    <source>
        <dbReference type="ARBA" id="ARBA00031350"/>
    </source>
</evidence>
<dbReference type="Gene3D" id="3.40.50.150">
    <property type="entry name" value="Vaccinia Virus protein VP39"/>
    <property type="match status" value="1"/>
</dbReference>
<evidence type="ECO:0000256" key="1">
    <source>
        <dbReference type="ARBA" id="ARBA00004496"/>
    </source>
</evidence>
<keyword evidence="6" id="KW-0489">Methyltransferase</keyword>
<comment type="subcellular location">
    <subcellularLocation>
        <location evidence="1">Cytoplasm</location>
    </subcellularLocation>
</comment>
<keyword evidence="13" id="KW-1185">Reference proteome</keyword>
<dbReference type="InterPro" id="IPR029063">
    <property type="entry name" value="SAM-dependent_MTases_sf"/>
</dbReference>
<keyword evidence="5" id="KW-0963">Cytoplasm</keyword>
<evidence type="ECO:0000313" key="12">
    <source>
        <dbReference type="EMBL" id="OHV31593.1"/>
    </source>
</evidence>
<proteinExistence type="inferred from homology"/>
<name>A0A1S1Q9R8_9ACTN</name>
<evidence type="ECO:0000256" key="10">
    <source>
        <dbReference type="ARBA" id="ARBA00031323"/>
    </source>
</evidence>
<evidence type="ECO:0000256" key="8">
    <source>
        <dbReference type="ARBA" id="ARBA00022691"/>
    </source>
</evidence>
<evidence type="ECO:0000256" key="7">
    <source>
        <dbReference type="ARBA" id="ARBA00022679"/>
    </source>
</evidence>
<evidence type="ECO:0000313" key="13">
    <source>
        <dbReference type="Proteomes" id="UP000179627"/>
    </source>
</evidence>
<organism evidence="12 13">
    <name type="scientific">Parafrankia colletiae</name>
    <dbReference type="NCBI Taxonomy" id="573497"/>
    <lineage>
        <taxon>Bacteria</taxon>
        <taxon>Bacillati</taxon>
        <taxon>Actinomycetota</taxon>
        <taxon>Actinomycetes</taxon>
        <taxon>Frankiales</taxon>
        <taxon>Frankiaceae</taxon>
        <taxon>Parafrankia</taxon>
    </lineage>
</organism>
<gene>
    <name evidence="12" type="ORF">CC117_25585</name>
</gene>
<dbReference type="GO" id="GO:0004719">
    <property type="term" value="F:protein-L-isoaspartate (D-aspartate) O-methyltransferase activity"/>
    <property type="evidence" value="ECO:0007669"/>
    <property type="project" value="UniProtKB-EC"/>
</dbReference>
<sequence>MSSGAAGTSTVALRAAMVEQILAATPVSAPVEAALRAVPRHRFLPDLPIEEAYADRAVARPGSGRRALAPSTIATMLDQLGVLPGDRVLEVGAADGYSTALLAELTGPAGVVLTTDVNPTPLHERPGHLNIVVAVDLQARPHMPFDRVLAHAGVDLRPALIEEVSEGGRLVIPLRLRGLDRTVGFVHNGGRLVSESIRAIHVAPRGARRTAAFLAGGVRLDGAGHDVDARQLRHALREERHLISTGVTLPTDLLAGLDLWLAIIRQTYGRLYIDAVPDQQHPLGPPSPHGVSATWTDDSIAFLDIVDTSDTTAVEILAAAYGPDRHRAADLLAYDVQIWDARRREGPDPTLRIHPTSTVCELPSPGQVITTPDVQILITWDWPDSPPQAAPPTDRS</sequence>
<dbReference type="AlphaFoldDB" id="A0A1S1Q9R8"/>
<dbReference type="OrthoDB" id="4035289at2"/>
<evidence type="ECO:0000256" key="4">
    <source>
        <dbReference type="ARBA" id="ARBA00013346"/>
    </source>
</evidence>
<evidence type="ECO:0000256" key="6">
    <source>
        <dbReference type="ARBA" id="ARBA00022603"/>
    </source>
</evidence>
<dbReference type="GO" id="GO:0005737">
    <property type="term" value="C:cytoplasm"/>
    <property type="evidence" value="ECO:0007669"/>
    <property type="project" value="UniProtKB-SubCell"/>
</dbReference>
<keyword evidence="7" id="KW-0808">Transferase</keyword>